<dbReference type="Pfam" id="PF02151">
    <property type="entry name" value="UVR"/>
    <property type="match status" value="1"/>
</dbReference>
<dbReference type="Gene3D" id="3.40.1440.10">
    <property type="entry name" value="GIY-YIG endonuclease"/>
    <property type="match status" value="1"/>
</dbReference>
<dbReference type="PROSITE" id="PS50151">
    <property type="entry name" value="UVR"/>
    <property type="match status" value="1"/>
</dbReference>
<dbReference type="GO" id="GO:0006289">
    <property type="term" value="P:nucleotide-excision repair"/>
    <property type="evidence" value="ECO:0007669"/>
    <property type="project" value="InterPro"/>
</dbReference>
<gene>
    <name evidence="9" type="ORF">A2855_02085</name>
</gene>
<dbReference type="Gene3D" id="4.10.860.10">
    <property type="entry name" value="UVR domain"/>
    <property type="match status" value="1"/>
</dbReference>
<dbReference type="SUPFAM" id="SSF82771">
    <property type="entry name" value="GIY-YIG endonuclease"/>
    <property type="match status" value="1"/>
</dbReference>
<dbReference type="STRING" id="1798647.A2855_02085"/>
<dbReference type="InterPro" id="IPR001943">
    <property type="entry name" value="UVR_dom"/>
</dbReference>
<evidence type="ECO:0000259" key="6">
    <source>
        <dbReference type="PROSITE" id="PS50151"/>
    </source>
</evidence>
<keyword evidence="4" id="KW-0267">Excision nuclease</keyword>
<dbReference type="Proteomes" id="UP000179059">
    <property type="component" value="Unassembled WGS sequence"/>
</dbReference>
<keyword evidence="3" id="KW-0228">DNA excision</keyword>
<dbReference type="InterPro" id="IPR000305">
    <property type="entry name" value="GIY-YIG_endonuc"/>
</dbReference>
<dbReference type="Gene3D" id="3.30.420.340">
    <property type="entry name" value="UvrC, RNAse H endonuclease domain"/>
    <property type="match status" value="1"/>
</dbReference>
<organism evidence="9 10">
    <name type="scientific">Candidatus Liptonbacteria bacterium RIFCSPHIGHO2_01_FULL_57_28</name>
    <dbReference type="NCBI Taxonomy" id="1798647"/>
    <lineage>
        <taxon>Bacteria</taxon>
        <taxon>Candidatus Liptoniibacteriota</taxon>
    </lineage>
</organism>
<evidence type="ECO:0000313" key="9">
    <source>
        <dbReference type="EMBL" id="OGY98617.1"/>
    </source>
</evidence>
<dbReference type="SUPFAM" id="SSF46600">
    <property type="entry name" value="C-terminal UvrC-binding domain of UvrB"/>
    <property type="match status" value="1"/>
</dbReference>
<dbReference type="InterPro" id="IPR038476">
    <property type="entry name" value="UvrC_RNase_H_dom_sf"/>
</dbReference>
<dbReference type="Pfam" id="PF08459">
    <property type="entry name" value="UvrC_RNaseH_dom"/>
    <property type="match status" value="1"/>
</dbReference>
<comment type="caution">
    <text evidence="9">The sequence shown here is derived from an EMBL/GenBank/DDBJ whole genome shotgun (WGS) entry which is preliminary data.</text>
</comment>
<evidence type="ECO:0000256" key="1">
    <source>
        <dbReference type="ARBA" id="ARBA00022490"/>
    </source>
</evidence>
<feature type="domain" description="GIY-YIG" evidence="7">
    <location>
        <begin position="15"/>
        <end position="92"/>
    </location>
</feature>
<evidence type="ECO:0000256" key="2">
    <source>
        <dbReference type="ARBA" id="ARBA00022763"/>
    </source>
</evidence>
<dbReference type="EMBL" id="MHKX01000005">
    <property type="protein sequence ID" value="OGY98617.1"/>
    <property type="molecule type" value="Genomic_DNA"/>
</dbReference>
<dbReference type="GO" id="GO:0009381">
    <property type="term" value="F:excinuclease ABC activity"/>
    <property type="evidence" value="ECO:0007669"/>
    <property type="project" value="InterPro"/>
</dbReference>
<dbReference type="PANTHER" id="PTHR30562">
    <property type="entry name" value="UVRC/OXIDOREDUCTASE"/>
    <property type="match status" value="1"/>
</dbReference>
<dbReference type="PROSITE" id="PS50165">
    <property type="entry name" value="UVRC"/>
    <property type="match status" value="1"/>
</dbReference>
<dbReference type="SMART" id="SM00465">
    <property type="entry name" value="GIYc"/>
    <property type="match status" value="1"/>
</dbReference>
<keyword evidence="1" id="KW-0963">Cytoplasm</keyword>
<dbReference type="Pfam" id="PF01541">
    <property type="entry name" value="GIY-YIG"/>
    <property type="match status" value="1"/>
</dbReference>
<evidence type="ECO:0000256" key="3">
    <source>
        <dbReference type="ARBA" id="ARBA00022769"/>
    </source>
</evidence>
<sequence>MSAKAAEKLYRGLPDTPGVYLMRDAAGKLLYVGKAGNLQRRVSSYFLRPHDARLTKLVSLIRRIDHQRTDTAIEALILEAKLIKENQPPFNILEKDDKSFLYVELTGEKFPRVILTRGKDLREPVSPREKKARRVYGPFTSAASVREALKVIRRIFPFHIHEPKDVGNFKRPCFDAQIGLCPGTCVGAVSLAEYRRTIKNIILFFDGKKERIIRNLEREMSAASRKLDFEKAEETRRQMFALRHIQDIAFISEDRLGDPEGGAKKFRIEGYDISNISGVSAVGSMVVFVDGMPDKSQYRKFAIRTVQGSDDTAMITEVLERRFRNNWPRPDLILIDGGLGQVNAARRVLRALKIKIPVIGLAKGPERKRNDLIGAVPPGTELRTLVRVRDEAHRFAIAYHKKVRSRNFYN</sequence>
<dbReference type="InterPro" id="IPR035901">
    <property type="entry name" value="GIY-YIG_endonuc_sf"/>
</dbReference>
<evidence type="ECO:0000259" key="7">
    <source>
        <dbReference type="PROSITE" id="PS50164"/>
    </source>
</evidence>
<dbReference type="PROSITE" id="PS50164">
    <property type="entry name" value="GIY_YIG"/>
    <property type="match status" value="1"/>
</dbReference>
<evidence type="ECO:0000313" key="10">
    <source>
        <dbReference type="Proteomes" id="UP000179059"/>
    </source>
</evidence>
<dbReference type="PANTHER" id="PTHR30562:SF1">
    <property type="entry name" value="UVRABC SYSTEM PROTEIN C"/>
    <property type="match status" value="1"/>
</dbReference>
<reference evidence="9 10" key="1">
    <citation type="journal article" date="2016" name="Nat. Commun.">
        <title>Thousands of microbial genomes shed light on interconnected biogeochemical processes in an aquifer system.</title>
        <authorList>
            <person name="Anantharaman K."/>
            <person name="Brown C.T."/>
            <person name="Hug L.A."/>
            <person name="Sharon I."/>
            <person name="Castelle C.J."/>
            <person name="Probst A.J."/>
            <person name="Thomas B.C."/>
            <person name="Singh A."/>
            <person name="Wilkins M.J."/>
            <person name="Karaoz U."/>
            <person name="Brodie E.L."/>
            <person name="Williams K.H."/>
            <person name="Hubbard S.S."/>
            <person name="Banfield J.F."/>
        </authorList>
    </citation>
    <scope>NUCLEOTIDE SEQUENCE [LARGE SCALE GENOMIC DNA]</scope>
</reference>
<dbReference type="FunFam" id="3.40.1440.10:FF:000001">
    <property type="entry name" value="UvrABC system protein C"/>
    <property type="match status" value="1"/>
</dbReference>
<evidence type="ECO:0000256" key="5">
    <source>
        <dbReference type="ARBA" id="ARBA00023204"/>
    </source>
</evidence>
<feature type="domain" description="UvrC family homology region profile" evidence="8">
    <location>
        <begin position="267"/>
        <end position="349"/>
    </location>
</feature>
<dbReference type="InterPro" id="IPR001162">
    <property type="entry name" value="UvrC_RNase_H_dom"/>
</dbReference>
<proteinExistence type="predicted"/>
<evidence type="ECO:0000259" key="8">
    <source>
        <dbReference type="PROSITE" id="PS50165"/>
    </source>
</evidence>
<dbReference type="InterPro" id="IPR047296">
    <property type="entry name" value="GIY-YIG_UvrC_Cho"/>
</dbReference>
<protein>
    <recommendedName>
        <fullName evidence="11">Excinuclease ABC subunit C</fullName>
    </recommendedName>
</protein>
<dbReference type="InterPro" id="IPR036876">
    <property type="entry name" value="UVR_dom_sf"/>
</dbReference>
<dbReference type="InterPro" id="IPR050066">
    <property type="entry name" value="UvrABC_protein_C"/>
</dbReference>
<dbReference type="GO" id="GO:0009380">
    <property type="term" value="C:excinuclease repair complex"/>
    <property type="evidence" value="ECO:0007669"/>
    <property type="project" value="TreeGrafter"/>
</dbReference>
<accession>A0A1G2CDW1</accession>
<name>A0A1G2CDW1_9BACT</name>
<evidence type="ECO:0000256" key="4">
    <source>
        <dbReference type="ARBA" id="ARBA00022881"/>
    </source>
</evidence>
<keyword evidence="5" id="KW-0234">DNA repair</keyword>
<feature type="domain" description="UVR" evidence="6">
    <location>
        <begin position="210"/>
        <end position="245"/>
    </location>
</feature>
<dbReference type="CDD" id="cd10434">
    <property type="entry name" value="GIY-YIG_UvrC_Cho"/>
    <property type="match status" value="1"/>
</dbReference>
<keyword evidence="2" id="KW-0227">DNA damage</keyword>
<evidence type="ECO:0008006" key="11">
    <source>
        <dbReference type="Google" id="ProtNLM"/>
    </source>
</evidence>
<dbReference type="AlphaFoldDB" id="A0A1G2CDW1"/>